<gene>
    <name evidence="3" type="ORF">EDC27_1173</name>
</gene>
<dbReference type="InterPro" id="IPR023606">
    <property type="entry name" value="CoA-Trfase_III_dom_1_sf"/>
</dbReference>
<keyword evidence="2" id="KW-0472">Membrane</keyword>
<dbReference type="PANTHER" id="PTHR48207">
    <property type="entry name" value="SUCCINATE--HYDROXYMETHYLGLUTARATE COA-TRANSFERASE"/>
    <property type="match status" value="1"/>
</dbReference>
<keyword evidence="2" id="KW-1133">Transmembrane helix</keyword>
<dbReference type="EMBL" id="RJVA01000011">
    <property type="protein sequence ID" value="ROQ93169.1"/>
    <property type="molecule type" value="Genomic_DNA"/>
</dbReference>
<evidence type="ECO:0000313" key="3">
    <source>
        <dbReference type="EMBL" id="ROQ93169.1"/>
    </source>
</evidence>
<evidence type="ECO:0000313" key="4">
    <source>
        <dbReference type="Proteomes" id="UP000276223"/>
    </source>
</evidence>
<proteinExistence type="predicted"/>
<keyword evidence="1 3" id="KW-0808">Transferase</keyword>
<organism evidence="3 4">
    <name type="scientific">Desulfosoma caldarium</name>
    <dbReference type="NCBI Taxonomy" id="610254"/>
    <lineage>
        <taxon>Bacteria</taxon>
        <taxon>Pseudomonadati</taxon>
        <taxon>Thermodesulfobacteriota</taxon>
        <taxon>Syntrophobacteria</taxon>
        <taxon>Syntrophobacterales</taxon>
        <taxon>Syntrophobacteraceae</taxon>
        <taxon>Desulfosoma</taxon>
    </lineage>
</organism>
<dbReference type="InterPro" id="IPR050483">
    <property type="entry name" value="CoA-transferase_III_domain"/>
</dbReference>
<evidence type="ECO:0000256" key="1">
    <source>
        <dbReference type="ARBA" id="ARBA00022679"/>
    </source>
</evidence>
<protein>
    <submittedName>
        <fullName evidence="3">Crotonobetainyl-CoA:carnitine CoA-transferase CaiB-like acyl-CoA transferase</fullName>
    </submittedName>
</protein>
<sequence length="444" mass="50079">MAADDYFDWTEKLFDPEAIFFKPEALKGIRVLELCTRVFGPVTADLLADLGAEVIKIELPGVGDLMRYVAPRGFFYKNISPAFTHMNHNKYHVAIDIRKPKGAELLKQLVARSDVLVENFRPGTMDRWGVGYRQLKELNPRLIYQANSGFGQWSTYRDRPSYDATSQAMSGFSATTGFPGRPPLKIGIWIGDYTGALFATLGILAALYARSRTGQGQMIDVSQGESLIRIQDWTWLLWSLFGKERRRVGNVDVAMVPSGVFRAKDGFVAVSAVDDGSFQGLCEAMGAQDLRDDEEIESLCGRLKEENRDRIYERLSRWVADHTVRQVEDLGVRHGFSAQRVASARDHYEDEHLRFRRAVWEFEDPLYGPVVEYGPGPKLSETPGRMRWIARPVGFHNDYIFRTLLGLDADTVKALTDEGIVGTWADRIGAKPPEDWNGQAGRVF</sequence>
<reference evidence="3 4" key="1">
    <citation type="submission" date="2018-11" db="EMBL/GenBank/DDBJ databases">
        <title>Genomic Encyclopedia of Type Strains, Phase IV (KMG-IV): sequencing the most valuable type-strain genomes for metagenomic binning, comparative biology and taxonomic classification.</title>
        <authorList>
            <person name="Goeker M."/>
        </authorList>
    </citation>
    <scope>NUCLEOTIDE SEQUENCE [LARGE SCALE GENOMIC DNA]</scope>
    <source>
        <strain evidence="3 4">DSM 22027</strain>
    </source>
</reference>
<keyword evidence="4" id="KW-1185">Reference proteome</keyword>
<dbReference type="Pfam" id="PF02515">
    <property type="entry name" value="CoA_transf_3"/>
    <property type="match status" value="1"/>
</dbReference>
<feature type="transmembrane region" description="Helical" evidence="2">
    <location>
        <begin position="186"/>
        <end position="209"/>
    </location>
</feature>
<evidence type="ECO:0000256" key="2">
    <source>
        <dbReference type="SAM" id="Phobius"/>
    </source>
</evidence>
<dbReference type="Gene3D" id="3.40.50.10540">
    <property type="entry name" value="Crotonobetainyl-coa:carnitine coa-transferase, domain 1"/>
    <property type="match status" value="1"/>
</dbReference>
<dbReference type="GO" id="GO:0008410">
    <property type="term" value="F:CoA-transferase activity"/>
    <property type="evidence" value="ECO:0007669"/>
    <property type="project" value="TreeGrafter"/>
</dbReference>
<dbReference type="PANTHER" id="PTHR48207:SF3">
    <property type="entry name" value="SUCCINATE--HYDROXYMETHYLGLUTARATE COA-TRANSFERASE"/>
    <property type="match status" value="1"/>
</dbReference>
<keyword evidence="2" id="KW-0812">Transmembrane</keyword>
<dbReference type="InterPro" id="IPR044855">
    <property type="entry name" value="CoA-Trfase_III_dom3_sf"/>
</dbReference>
<dbReference type="InterPro" id="IPR003673">
    <property type="entry name" value="CoA-Trfase_fam_III"/>
</dbReference>
<comment type="caution">
    <text evidence="3">The sequence shown here is derived from an EMBL/GenBank/DDBJ whole genome shotgun (WGS) entry which is preliminary data.</text>
</comment>
<name>A0A3N1UUS1_9BACT</name>
<accession>A0A3N1UUS1</accession>
<dbReference type="Proteomes" id="UP000276223">
    <property type="component" value="Unassembled WGS sequence"/>
</dbReference>
<dbReference type="AlphaFoldDB" id="A0A3N1UUS1"/>
<dbReference type="SUPFAM" id="SSF89796">
    <property type="entry name" value="CoA-transferase family III (CaiB/BaiF)"/>
    <property type="match status" value="1"/>
</dbReference>
<dbReference type="Gene3D" id="3.30.1540.10">
    <property type="entry name" value="formyl-coa transferase, domain 3"/>
    <property type="match status" value="1"/>
</dbReference>